<evidence type="ECO:0000313" key="3">
    <source>
        <dbReference type="Proteomes" id="UP000233100"/>
    </source>
</evidence>
<dbReference type="GeneTree" id="ENSGT00910000146348"/>
<keyword evidence="3" id="KW-1185">Reference proteome</keyword>
<proteinExistence type="predicted"/>
<reference evidence="2" key="2">
    <citation type="submission" date="2025-08" db="UniProtKB">
        <authorList>
            <consortium name="Ensembl"/>
        </authorList>
    </citation>
    <scope>IDENTIFICATION</scope>
</reference>
<dbReference type="AlphaFoldDB" id="A0A7N9CKP6"/>
<accession>A0A7N9CKP6</accession>
<protein>
    <submittedName>
        <fullName evidence="2">Uncharacterized protein</fullName>
    </submittedName>
</protein>
<dbReference type="Proteomes" id="UP000233100">
    <property type="component" value="Chromosome 19"/>
</dbReference>
<evidence type="ECO:0000256" key="1">
    <source>
        <dbReference type="SAM" id="MobiDB-lite"/>
    </source>
</evidence>
<evidence type="ECO:0000313" key="2">
    <source>
        <dbReference type="Ensembl" id="ENSMFAP00000051293.1"/>
    </source>
</evidence>
<organism evidence="2 3">
    <name type="scientific">Macaca fascicularis</name>
    <name type="common">Crab-eating macaque</name>
    <name type="synonym">Cynomolgus monkey</name>
    <dbReference type="NCBI Taxonomy" id="9541"/>
    <lineage>
        <taxon>Eukaryota</taxon>
        <taxon>Metazoa</taxon>
        <taxon>Chordata</taxon>
        <taxon>Craniata</taxon>
        <taxon>Vertebrata</taxon>
        <taxon>Euteleostomi</taxon>
        <taxon>Mammalia</taxon>
        <taxon>Eutheria</taxon>
        <taxon>Euarchontoglires</taxon>
        <taxon>Primates</taxon>
        <taxon>Haplorrhini</taxon>
        <taxon>Catarrhini</taxon>
        <taxon>Cercopithecidae</taxon>
        <taxon>Cercopithecinae</taxon>
        <taxon>Macaca</taxon>
    </lineage>
</organism>
<sequence length="95" mass="10043">SVAGSADRVTLRVRLRRDGDPVPGPALPSAGQELVPGGASSSRLSACCIWSSPSLRMDMRKSTAQLQTSYVSENSLDLLMHVALNLPETYSVPGC</sequence>
<dbReference type="Ensembl" id="ENSMFAT00000079881.1">
    <property type="protein sequence ID" value="ENSMFAP00000051293.1"/>
    <property type="gene ID" value="ENSMFAG00000057699.1"/>
</dbReference>
<name>A0A7N9CKP6_MACFA</name>
<reference evidence="2 3" key="1">
    <citation type="submission" date="2013-03" db="EMBL/GenBank/DDBJ databases">
        <authorList>
            <person name="Warren W."/>
            <person name="Wilson R.K."/>
        </authorList>
    </citation>
    <scope>NUCLEOTIDE SEQUENCE</scope>
</reference>
<reference evidence="2" key="3">
    <citation type="submission" date="2025-09" db="UniProtKB">
        <authorList>
            <consortium name="Ensembl"/>
        </authorList>
    </citation>
    <scope>IDENTIFICATION</scope>
</reference>
<feature type="region of interest" description="Disordered" evidence="1">
    <location>
        <begin position="1"/>
        <end position="40"/>
    </location>
</feature>